<organism evidence="2 3">
    <name type="scientific">Microbacterium elymi</name>
    <dbReference type="NCBI Taxonomy" id="2909587"/>
    <lineage>
        <taxon>Bacteria</taxon>
        <taxon>Bacillati</taxon>
        <taxon>Actinomycetota</taxon>
        <taxon>Actinomycetes</taxon>
        <taxon>Micrococcales</taxon>
        <taxon>Microbacteriaceae</taxon>
        <taxon>Microbacterium</taxon>
    </lineage>
</organism>
<keyword evidence="3" id="KW-1185">Reference proteome</keyword>
<dbReference type="PROSITE" id="PS51447">
    <property type="entry name" value="FDX_ACB"/>
    <property type="match status" value="1"/>
</dbReference>
<dbReference type="Proteomes" id="UP001054811">
    <property type="component" value="Chromosome"/>
</dbReference>
<accession>A0ABY5NNK7</accession>
<name>A0ABY5NNK7_9MICO</name>
<protein>
    <recommendedName>
        <fullName evidence="1">FDX-ACB domain-containing protein</fullName>
    </recommendedName>
</protein>
<dbReference type="Pfam" id="PF03147">
    <property type="entry name" value="FDX-ACB"/>
    <property type="match status" value="1"/>
</dbReference>
<dbReference type="InterPro" id="IPR005121">
    <property type="entry name" value="Fdx_antiC-bd"/>
</dbReference>
<evidence type="ECO:0000313" key="2">
    <source>
        <dbReference type="EMBL" id="UUT36704.1"/>
    </source>
</evidence>
<evidence type="ECO:0000259" key="1">
    <source>
        <dbReference type="PROSITE" id="PS51447"/>
    </source>
</evidence>
<proteinExistence type="predicted"/>
<dbReference type="InterPro" id="IPR036690">
    <property type="entry name" value="Fdx_antiC-bd_sf"/>
</dbReference>
<dbReference type="EMBL" id="CP091139">
    <property type="protein sequence ID" value="UUT36704.1"/>
    <property type="molecule type" value="Genomic_DNA"/>
</dbReference>
<reference evidence="2" key="1">
    <citation type="submission" date="2022-01" db="EMBL/GenBank/DDBJ databases">
        <title>Microbacterium eymi and Microbacterium rhizovicinus sp. nov., isolated from the rhizospheric soil of Elymus tsukushiensis, a plant native to the Dokdo Islands, Republic of Korea.</title>
        <authorList>
            <person name="Hwang Y.J."/>
        </authorList>
    </citation>
    <scope>NUCLEOTIDE SEQUENCE</scope>
    <source>
        <strain evidence="2">KUDC0405</strain>
    </source>
</reference>
<dbReference type="SMART" id="SM00896">
    <property type="entry name" value="FDX-ACB"/>
    <property type="match status" value="1"/>
</dbReference>
<gene>
    <name evidence="2" type="ORF">L2X98_33180</name>
</gene>
<dbReference type="Gene3D" id="3.30.70.380">
    <property type="entry name" value="Ferrodoxin-fold anticodon-binding domain"/>
    <property type="match status" value="1"/>
</dbReference>
<dbReference type="SUPFAM" id="SSF54991">
    <property type="entry name" value="Anticodon-binding domain of PheRS"/>
    <property type="match status" value="1"/>
</dbReference>
<feature type="domain" description="FDX-ACB" evidence="1">
    <location>
        <begin position="1"/>
        <end position="57"/>
    </location>
</feature>
<sequence>MRLVDDYRGPGLDDGTKSLTFALLFRAADRTLAAAEATEAKLQGVELAAERFGAKLRD</sequence>
<evidence type="ECO:0000313" key="3">
    <source>
        <dbReference type="Proteomes" id="UP001054811"/>
    </source>
</evidence>